<proteinExistence type="predicted"/>
<dbReference type="PANTHER" id="PTHR36810">
    <property type="entry name" value="BNACNNG47150D PROTEIN"/>
    <property type="match status" value="1"/>
</dbReference>
<keyword evidence="2" id="KW-1133">Transmembrane helix</keyword>
<feature type="compositionally biased region" description="Polar residues" evidence="1">
    <location>
        <begin position="157"/>
        <end position="170"/>
    </location>
</feature>
<dbReference type="EMBL" id="OX451736">
    <property type="protein sequence ID" value="CAI8589859.1"/>
    <property type="molecule type" value="Genomic_DNA"/>
</dbReference>
<sequence length="508" mass="57538">MPGTILVSVLEFMDLPFSSSTPIRASMGKIEYQISDKGNFSFPIASLRDDLIFKIHDTEGNEISRAGVYIRMILEKGVWEDTFPLGEGYLHLKLQVVLSDEERNKIRMMRQSALKKKQDELLNSNAALPFPTSDEVSVMNLVLHTFPQRLFPDVLSAPSSQESSPKQYLQQEEVPRLQSSVDFSNDKESSTTNVVEAEAELEQKQLNSNIADQYKKTSSIKPVSQEVNLIQLQHRDKKPANPPASEDHPQRATGSEERVILLSSEKVNSSTNSPIQDNLEDDCLRNSEKKAKLGRTPSNVKKMISAFESGLPKDMRPHIKPPPTKYQVMSPFEKKDSSETRHFEQDKSLNIEPISFLQEKSKSASLVRNLQEVPEHIIPNRQIDSKERNEDQEEEINKNAAASSRDQEEEKNYRNLRRTSTYETFDNNCYPFENSENAACIETGTDGSKHEKIHDIEESKTKTSVDDNGDENSGGPFNQVIKVAIILGFGLLVLLTRQRNKRRKDKSA</sequence>
<reference evidence="3 4" key="1">
    <citation type="submission" date="2023-01" db="EMBL/GenBank/DDBJ databases">
        <authorList>
            <person name="Kreplak J."/>
        </authorList>
    </citation>
    <scope>NUCLEOTIDE SEQUENCE [LARGE SCALE GENOMIC DNA]</scope>
</reference>
<feature type="region of interest" description="Disordered" evidence="1">
    <location>
        <begin position="156"/>
        <end position="194"/>
    </location>
</feature>
<feature type="compositionally biased region" description="Basic and acidic residues" evidence="1">
    <location>
        <begin position="245"/>
        <end position="255"/>
    </location>
</feature>
<keyword evidence="2" id="KW-0812">Transmembrane</keyword>
<name>A0AAV0YVC9_VICFA</name>
<feature type="region of interest" description="Disordered" evidence="1">
    <location>
        <begin position="446"/>
        <end position="473"/>
    </location>
</feature>
<feature type="compositionally biased region" description="Basic and acidic residues" evidence="1">
    <location>
        <begin position="447"/>
        <end position="465"/>
    </location>
</feature>
<protein>
    <submittedName>
        <fullName evidence="3">Uncharacterized protein</fullName>
    </submittedName>
</protein>
<evidence type="ECO:0000256" key="1">
    <source>
        <dbReference type="SAM" id="MobiDB-lite"/>
    </source>
</evidence>
<dbReference type="PANTHER" id="PTHR36810:SF1">
    <property type="entry name" value="OS05G0232200 PROTEIN"/>
    <property type="match status" value="1"/>
</dbReference>
<organism evidence="3 4">
    <name type="scientific">Vicia faba</name>
    <name type="common">Broad bean</name>
    <name type="synonym">Faba vulgaris</name>
    <dbReference type="NCBI Taxonomy" id="3906"/>
    <lineage>
        <taxon>Eukaryota</taxon>
        <taxon>Viridiplantae</taxon>
        <taxon>Streptophyta</taxon>
        <taxon>Embryophyta</taxon>
        <taxon>Tracheophyta</taxon>
        <taxon>Spermatophyta</taxon>
        <taxon>Magnoliopsida</taxon>
        <taxon>eudicotyledons</taxon>
        <taxon>Gunneridae</taxon>
        <taxon>Pentapetalae</taxon>
        <taxon>rosids</taxon>
        <taxon>fabids</taxon>
        <taxon>Fabales</taxon>
        <taxon>Fabaceae</taxon>
        <taxon>Papilionoideae</taxon>
        <taxon>50 kb inversion clade</taxon>
        <taxon>NPAAA clade</taxon>
        <taxon>Hologalegina</taxon>
        <taxon>IRL clade</taxon>
        <taxon>Fabeae</taxon>
        <taxon>Vicia</taxon>
    </lineage>
</organism>
<evidence type="ECO:0000313" key="4">
    <source>
        <dbReference type="Proteomes" id="UP001157006"/>
    </source>
</evidence>
<accession>A0AAV0YVC9</accession>
<feature type="region of interest" description="Disordered" evidence="1">
    <location>
        <begin position="311"/>
        <end position="346"/>
    </location>
</feature>
<feature type="region of interest" description="Disordered" evidence="1">
    <location>
        <begin position="377"/>
        <end position="417"/>
    </location>
</feature>
<evidence type="ECO:0000256" key="2">
    <source>
        <dbReference type="SAM" id="Phobius"/>
    </source>
</evidence>
<keyword evidence="2" id="KW-0472">Membrane</keyword>
<gene>
    <name evidence="3" type="ORF">VFH_I413440</name>
</gene>
<feature type="transmembrane region" description="Helical" evidence="2">
    <location>
        <begin position="480"/>
        <end position="496"/>
    </location>
</feature>
<dbReference type="Proteomes" id="UP001157006">
    <property type="component" value="Chromosome 1L"/>
</dbReference>
<feature type="compositionally biased region" description="Basic and acidic residues" evidence="1">
    <location>
        <begin position="332"/>
        <end position="346"/>
    </location>
</feature>
<dbReference type="AlphaFoldDB" id="A0AAV0YVC9"/>
<feature type="region of interest" description="Disordered" evidence="1">
    <location>
        <begin position="234"/>
        <end position="255"/>
    </location>
</feature>
<evidence type="ECO:0000313" key="3">
    <source>
        <dbReference type="EMBL" id="CAI8589859.1"/>
    </source>
</evidence>
<keyword evidence="4" id="KW-1185">Reference proteome</keyword>